<sequence>MTLVLVSTLLGSSLTLAAPNDERYQQKSHQKDQKKSQQKHQQEKGHQAQKGHVQQKRQANNGHQNKAKAHPSHHWKRGDKVPSGYYNDKRYWVSDWEARHLSRPPQGHRWLQVDGRYVLAAVAGGVITAIILNQ</sequence>
<dbReference type="Pfam" id="PF11776">
    <property type="entry name" value="RcnB"/>
    <property type="match status" value="1"/>
</dbReference>
<evidence type="ECO:0000256" key="1">
    <source>
        <dbReference type="SAM" id="MobiDB-lite"/>
    </source>
</evidence>
<feature type="signal peptide" evidence="2">
    <location>
        <begin position="1"/>
        <end position="17"/>
    </location>
</feature>
<keyword evidence="2" id="KW-0732">Signal</keyword>
<proteinExistence type="predicted"/>
<feature type="region of interest" description="Disordered" evidence="1">
    <location>
        <begin position="15"/>
        <end position="82"/>
    </location>
</feature>
<evidence type="ECO:0000256" key="2">
    <source>
        <dbReference type="SAM" id="SignalP"/>
    </source>
</evidence>
<evidence type="ECO:0000313" key="3">
    <source>
        <dbReference type="EMBL" id="TVU71393.1"/>
    </source>
</evidence>
<dbReference type="OrthoDB" id="6184302at2"/>
<feature type="compositionally biased region" description="Basic residues" evidence="1">
    <location>
        <begin position="65"/>
        <end position="77"/>
    </location>
</feature>
<dbReference type="AlphaFoldDB" id="A0A558HQI5"/>
<gene>
    <name evidence="3" type="ORF">FQP86_06535</name>
</gene>
<dbReference type="STRING" id="553385.GCA_000591415_03386"/>
<keyword evidence="4" id="KW-1185">Reference proteome</keyword>
<dbReference type="EMBL" id="VNFH01000004">
    <property type="protein sequence ID" value="TVU71393.1"/>
    <property type="molecule type" value="Genomic_DNA"/>
</dbReference>
<feature type="chain" id="PRO_5022051422" evidence="2">
    <location>
        <begin position="18"/>
        <end position="134"/>
    </location>
</feature>
<feature type="compositionally biased region" description="Basic and acidic residues" evidence="1">
    <location>
        <begin position="20"/>
        <end position="46"/>
    </location>
</feature>
<dbReference type="InterPro" id="IPR024572">
    <property type="entry name" value="RcnB"/>
</dbReference>
<organism evidence="3 4">
    <name type="scientific">Cobetia crustatorum</name>
    <dbReference type="NCBI Taxonomy" id="553385"/>
    <lineage>
        <taxon>Bacteria</taxon>
        <taxon>Pseudomonadati</taxon>
        <taxon>Pseudomonadota</taxon>
        <taxon>Gammaproteobacteria</taxon>
        <taxon>Oceanospirillales</taxon>
        <taxon>Halomonadaceae</taxon>
        <taxon>Cobetia</taxon>
    </lineage>
</organism>
<reference evidence="3 4" key="1">
    <citation type="submission" date="2019-07" db="EMBL/GenBank/DDBJ databases">
        <title>Diversity of Bacteria from Kongsfjorden, Arctic.</title>
        <authorList>
            <person name="Yu Y."/>
        </authorList>
    </citation>
    <scope>NUCLEOTIDE SEQUENCE [LARGE SCALE GENOMIC DNA]</scope>
    <source>
        <strain evidence="3 4">SM1923</strain>
    </source>
</reference>
<accession>A0A558HQI5</accession>
<protein>
    <submittedName>
        <fullName evidence="3">RcnB family protein</fullName>
    </submittedName>
</protein>
<comment type="caution">
    <text evidence="3">The sequence shown here is derived from an EMBL/GenBank/DDBJ whole genome shotgun (WGS) entry which is preliminary data.</text>
</comment>
<dbReference type="Proteomes" id="UP000319941">
    <property type="component" value="Unassembled WGS sequence"/>
</dbReference>
<dbReference type="Gene3D" id="3.10.450.160">
    <property type="entry name" value="inner membrane protein cigr"/>
    <property type="match status" value="1"/>
</dbReference>
<evidence type="ECO:0000313" key="4">
    <source>
        <dbReference type="Proteomes" id="UP000319941"/>
    </source>
</evidence>
<name>A0A558HQI5_9GAMM</name>